<dbReference type="AlphaFoldDB" id="W4VP68"/>
<keyword evidence="1" id="KW-0472">Membrane</keyword>
<feature type="transmembrane region" description="Helical" evidence="1">
    <location>
        <begin position="35"/>
        <end position="55"/>
    </location>
</feature>
<sequence length="56" mass="6613">MDGGVLLCFGIMKREGADKDVSLVSYFSEKYRSKLIYLDYFLRVALLFYIPIYIYD</sequence>
<protein>
    <submittedName>
        <fullName evidence="2">Uncharacterized protein</fullName>
    </submittedName>
</protein>
<keyword evidence="1" id="KW-1133">Transmembrane helix</keyword>
<comment type="caution">
    <text evidence="2">The sequence shown here is derived from an EMBL/GenBank/DDBJ whole genome shotgun (WGS) entry which is preliminary data.</text>
</comment>
<dbReference type="EMBL" id="BAVS01000035">
    <property type="protein sequence ID" value="GAE94951.1"/>
    <property type="molecule type" value="Genomic_DNA"/>
</dbReference>
<reference evidence="2 3" key="1">
    <citation type="journal article" date="2014" name="Genome Announc.">
        <title>Draft Genome Sequence of the Boron-Tolerant and Moderately Halotolerant Bacterium Gracilibacillus boraciitolerans JCM 21714T.</title>
        <authorList>
            <person name="Ahmed I."/>
            <person name="Oshima K."/>
            <person name="Suda W."/>
            <person name="Kitamura K."/>
            <person name="Iida T."/>
            <person name="Ohmori Y."/>
            <person name="Fujiwara T."/>
            <person name="Hattori M."/>
            <person name="Ohkuma M."/>
        </authorList>
    </citation>
    <scope>NUCLEOTIDE SEQUENCE [LARGE SCALE GENOMIC DNA]</scope>
    <source>
        <strain evidence="2 3">JCM 21714</strain>
    </source>
</reference>
<evidence type="ECO:0000313" key="2">
    <source>
        <dbReference type="EMBL" id="GAE94951.1"/>
    </source>
</evidence>
<organism evidence="2 3">
    <name type="scientific">Gracilibacillus boraciitolerans JCM 21714</name>
    <dbReference type="NCBI Taxonomy" id="1298598"/>
    <lineage>
        <taxon>Bacteria</taxon>
        <taxon>Bacillati</taxon>
        <taxon>Bacillota</taxon>
        <taxon>Bacilli</taxon>
        <taxon>Bacillales</taxon>
        <taxon>Bacillaceae</taxon>
        <taxon>Gracilibacillus</taxon>
    </lineage>
</organism>
<keyword evidence="1" id="KW-0812">Transmembrane</keyword>
<name>W4VP68_9BACI</name>
<gene>
    <name evidence="2" type="ORF">JCM21714_4152</name>
</gene>
<accession>W4VP68</accession>
<keyword evidence="3" id="KW-1185">Reference proteome</keyword>
<dbReference type="STRING" id="1298598.JCM21714_4152"/>
<evidence type="ECO:0000313" key="3">
    <source>
        <dbReference type="Proteomes" id="UP000019102"/>
    </source>
</evidence>
<evidence type="ECO:0000256" key="1">
    <source>
        <dbReference type="SAM" id="Phobius"/>
    </source>
</evidence>
<proteinExistence type="predicted"/>
<dbReference type="Proteomes" id="UP000019102">
    <property type="component" value="Unassembled WGS sequence"/>
</dbReference>